<dbReference type="Proteomes" id="UP000309450">
    <property type="component" value="Unassembled WGS sequence"/>
</dbReference>
<dbReference type="InterPro" id="IPR021265">
    <property type="entry name" value="DUF2842"/>
</dbReference>
<protein>
    <submittedName>
        <fullName evidence="2">DUF2842 domain-containing protein</fullName>
    </submittedName>
</protein>
<evidence type="ECO:0000313" key="3">
    <source>
        <dbReference type="Proteomes" id="UP000309450"/>
    </source>
</evidence>
<dbReference type="AlphaFoldDB" id="A0A4S3MQ75"/>
<feature type="transmembrane region" description="Helical" evidence="1">
    <location>
        <begin position="43"/>
        <end position="61"/>
    </location>
</feature>
<keyword evidence="1" id="KW-0812">Transmembrane</keyword>
<keyword evidence="3" id="KW-1185">Reference proteome</keyword>
<reference evidence="2 3" key="1">
    <citation type="submission" date="2019-04" db="EMBL/GenBank/DDBJ databases">
        <title>Draft genome sequence of Gemmobacter aestuarii sp. nov.</title>
        <authorList>
            <person name="Hameed A."/>
            <person name="Lin S.-Y."/>
            <person name="Shahina M."/>
            <person name="Lai W.-A."/>
            <person name="Young C.-C."/>
        </authorList>
    </citation>
    <scope>NUCLEOTIDE SEQUENCE [LARGE SCALE GENOMIC DNA]</scope>
    <source>
        <strain evidence="2 3">CC-PW-75</strain>
    </source>
</reference>
<accession>A0A4S3MQ75</accession>
<dbReference type="EMBL" id="SSND01000001">
    <property type="protein sequence ID" value="THD84598.1"/>
    <property type="molecule type" value="Genomic_DNA"/>
</dbReference>
<dbReference type="Pfam" id="PF11003">
    <property type="entry name" value="DUF2842"/>
    <property type="match status" value="1"/>
</dbReference>
<dbReference type="RefSeq" id="WP_136392979.1">
    <property type="nucleotide sequence ID" value="NZ_SSND01000001.1"/>
</dbReference>
<evidence type="ECO:0000256" key="1">
    <source>
        <dbReference type="SAM" id="Phobius"/>
    </source>
</evidence>
<sequence length="91" mass="10172">MALRYKTRKRLSLLILVVGLPLYVVAAVTLVNWADRTFGRLPIWAEFLVYVVLGFLWAMPFRAIFRGVGQPDPEAVTRAEKEKAEGPGPSA</sequence>
<gene>
    <name evidence="2" type="ORF">E7811_02340</name>
</gene>
<proteinExistence type="predicted"/>
<evidence type="ECO:0000313" key="2">
    <source>
        <dbReference type="EMBL" id="THD84598.1"/>
    </source>
</evidence>
<dbReference type="OrthoDB" id="7510023at2"/>
<name>A0A4S3MQ75_9RHOB</name>
<organism evidence="2 3">
    <name type="scientific">Aliigemmobacter aestuarii</name>
    <dbReference type="NCBI Taxonomy" id="1445661"/>
    <lineage>
        <taxon>Bacteria</taxon>
        <taxon>Pseudomonadati</taxon>
        <taxon>Pseudomonadota</taxon>
        <taxon>Alphaproteobacteria</taxon>
        <taxon>Rhodobacterales</taxon>
        <taxon>Paracoccaceae</taxon>
        <taxon>Aliigemmobacter</taxon>
    </lineage>
</organism>
<keyword evidence="1" id="KW-0472">Membrane</keyword>
<keyword evidence="1" id="KW-1133">Transmembrane helix</keyword>
<comment type="caution">
    <text evidence="2">The sequence shown here is derived from an EMBL/GenBank/DDBJ whole genome shotgun (WGS) entry which is preliminary data.</text>
</comment>